<protein>
    <submittedName>
        <fullName evidence="1">Uncharacterized protein</fullName>
    </submittedName>
</protein>
<dbReference type="AlphaFoldDB" id="A0A3A8PR10"/>
<proteinExistence type="predicted"/>
<sequence length="299" mass="33562">MTNRHREEPVIRPFRLVETRLAVPGVIGMRNAWSLSFGKMPHVLIGPDAGFPEFQPLDDWKNEVALVDARALPREVREEAGLKDPAEERAMFADSELADLIDEGHLENLRILERARLTPLDERARGVLTAHGHAYWLAGYSRHSSTLWVHLIGGAAPRQAWAGYWSTPPPQPPAEGPPAWLSPEVYLELRLARWADRVLRALSDGMVTETGLLFARVREATFHLAEDDLAQAGMEAAALMAAGADEVVLPLHGPARRVRLPPFIRNVHERSPFERAEPSHMREIHVPAEDAWMLTKDLR</sequence>
<dbReference type="OrthoDB" id="9866996at2"/>
<comment type="caution">
    <text evidence="1">The sequence shown here is derived from an EMBL/GenBank/DDBJ whole genome shotgun (WGS) entry which is preliminary data.</text>
</comment>
<organism evidence="1 2">
    <name type="scientific">Corallococcus aberystwythensis</name>
    <dbReference type="NCBI Taxonomy" id="2316722"/>
    <lineage>
        <taxon>Bacteria</taxon>
        <taxon>Pseudomonadati</taxon>
        <taxon>Myxococcota</taxon>
        <taxon>Myxococcia</taxon>
        <taxon>Myxococcales</taxon>
        <taxon>Cystobacterineae</taxon>
        <taxon>Myxococcaceae</taxon>
        <taxon>Corallococcus</taxon>
    </lineage>
</organism>
<dbReference type="Proteomes" id="UP000267003">
    <property type="component" value="Unassembled WGS sequence"/>
</dbReference>
<evidence type="ECO:0000313" key="2">
    <source>
        <dbReference type="Proteomes" id="UP000267003"/>
    </source>
</evidence>
<name>A0A3A8PR10_9BACT</name>
<gene>
    <name evidence="1" type="ORF">D7W81_34740</name>
</gene>
<keyword evidence="2" id="KW-1185">Reference proteome</keyword>
<accession>A0A3A8PR10</accession>
<reference evidence="2" key="1">
    <citation type="submission" date="2018-09" db="EMBL/GenBank/DDBJ databases">
        <authorList>
            <person name="Livingstone P.G."/>
            <person name="Whitworth D.E."/>
        </authorList>
    </citation>
    <scope>NUCLEOTIDE SEQUENCE [LARGE SCALE GENOMIC DNA]</scope>
    <source>
        <strain evidence="2">AB050A</strain>
    </source>
</reference>
<dbReference type="RefSeq" id="WP_120559683.1">
    <property type="nucleotide sequence ID" value="NZ_RAWK01000296.1"/>
</dbReference>
<dbReference type="EMBL" id="RAWK01000296">
    <property type="protein sequence ID" value="RKH56125.1"/>
    <property type="molecule type" value="Genomic_DNA"/>
</dbReference>
<evidence type="ECO:0000313" key="1">
    <source>
        <dbReference type="EMBL" id="RKH56125.1"/>
    </source>
</evidence>